<evidence type="ECO:0000256" key="1">
    <source>
        <dbReference type="ARBA" id="ARBA00010996"/>
    </source>
</evidence>
<feature type="disulfide bond" description="Redox-active" evidence="4">
    <location>
        <begin position="72"/>
        <end position="76"/>
    </location>
</feature>
<dbReference type="GO" id="GO:0046872">
    <property type="term" value="F:metal ion binding"/>
    <property type="evidence" value="ECO:0007669"/>
    <property type="project" value="UniProtKB-KW"/>
</dbReference>
<dbReference type="AlphaFoldDB" id="A0A2R4XQ32"/>
<dbReference type="EMBL" id="CP028901">
    <property type="protein sequence ID" value="AWB35858.1"/>
    <property type="molecule type" value="Genomic_DNA"/>
</dbReference>
<dbReference type="PANTHER" id="PTHR12151">
    <property type="entry name" value="ELECTRON TRANSPORT PROTIN SCO1/SENC FAMILY MEMBER"/>
    <property type="match status" value="1"/>
</dbReference>
<proteinExistence type="inferred from homology"/>
<comment type="similarity">
    <text evidence="1">Belongs to the SCO1/2 family.</text>
</comment>
<accession>A0A2R4XQ32</accession>
<dbReference type="PANTHER" id="PTHR12151:SF25">
    <property type="entry name" value="LINALOOL DEHYDRATASE_ISOMERASE DOMAIN-CONTAINING PROTEIN"/>
    <property type="match status" value="1"/>
</dbReference>
<keyword evidence="7" id="KW-1185">Reference proteome</keyword>
<evidence type="ECO:0000256" key="4">
    <source>
        <dbReference type="PIRSR" id="PIRSR603782-2"/>
    </source>
</evidence>
<gene>
    <name evidence="6" type="ORF">DBV39_15595</name>
</gene>
<dbReference type="InterPro" id="IPR013766">
    <property type="entry name" value="Thioredoxin_domain"/>
</dbReference>
<evidence type="ECO:0000313" key="7">
    <source>
        <dbReference type="Proteomes" id="UP000244571"/>
    </source>
</evidence>
<keyword evidence="3" id="KW-0479">Metal-binding</keyword>
<dbReference type="InterPro" id="IPR036249">
    <property type="entry name" value="Thioredoxin-like_sf"/>
</dbReference>
<dbReference type="FunFam" id="3.40.30.10:FF:000013">
    <property type="entry name" value="Blast:Protein SCO1 homolog, mitochondrial"/>
    <property type="match status" value="1"/>
</dbReference>
<dbReference type="Proteomes" id="UP000244571">
    <property type="component" value="Chromosome"/>
</dbReference>
<dbReference type="CDD" id="cd02968">
    <property type="entry name" value="SCO"/>
    <property type="match status" value="1"/>
</dbReference>
<feature type="domain" description="Thioredoxin" evidence="5">
    <location>
        <begin position="18"/>
        <end position="200"/>
    </location>
</feature>
<name>A0A2R4XQ32_9BURK</name>
<protein>
    <submittedName>
        <fullName evidence="6">SCO family protein</fullName>
    </submittedName>
</protein>
<dbReference type="PROSITE" id="PS51352">
    <property type="entry name" value="THIOREDOXIN_2"/>
    <property type="match status" value="1"/>
</dbReference>
<evidence type="ECO:0000256" key="2">
    <source>
        <dbReference type="ARBA" id="ARBA00023008"/>
    </source>
</evidence>
<reference evidence="6 7" key="1">
    <citation type="submission" date="2018-04" db="EMBL/GenBank/DDBJ databases">
        <title>Bordetella sp. HZ20 isolated from seawater.</title>
        <authorList>
            <person name="Sun C."/>
        </authorList>
    </citation>
    <scope>NUCLEOTIDE SEQUENCE [LARGE SCALE GENOMIC DNA]</scope>
    <source>
        <strain evidence="6 7">HZ20</strain>
    </source>
</reference>
<feature type="binding site" evidence="3">
    <location>
        <position position="76"/>
    </location>
    <ligand>
        <name>Cu cation</name>
        <dbReference type="ChEBI" id="CHEBI:23378"/>
    </ligand>
</feature>
<organism evidence="6 7">
    <name type="scientific">Orrella marina</name>
    <dbReference type="NCBI Taxonomy" id="2163011"/>
    <lineage>
        <taxon>Bacteria</taxon>
        <taxon>Pseudomonadati</taxon>
        <taxon>Pseudomonadota</taxon>
        <taxon>Betaproteobacteria</taxon>
        <taxon>Burkholderiales</taxon>
        <taxon>Alcaligenaceae</taxon>
        <taxon>Orrella</taxon>
    </lineage>
</organism>
<sequence>MTWSVRWLAGLLLGFSVVLAGCSEPELEFNGSDIAGAGIGESWELVDFNGQTVTPASYQGKVSLVFFGFTQCPDICPTALADVSQAVSLLGDDAQSVQVLMVSVDPERDTPEILQAYLGAFDAELPTEFVGLAGTTEQIRQAAGSFRAYYAKAPTPDGSYTMDHSTSFYLMDQDGKARVLLSNQVGPQAIADDIRTLLQN</sequence>
<dbReference type="InterPro" id="IPR003782">
    <property type="entry name" value="SCO1/SenC"/>
</dbReference>
<dbReference type="KEGG" id="boz:DBV39_15595"/>
<dbReference type="Gene3D" id="3.40.30.10">
    <property type="entry name" value="Glutaredoxin"/>
    <property type="match status" value="1"/>
</dbReference>
<feature type="binding site" evidence="3">
    <location>
        <position position="72"/>
    </location>
    <ligand>
        <name>Cu cation</name>
        <dbReference type="ChEBI" id="CHEBI:23378"/>
    </ligand>
</feature>
<evidence type="ECO:0000313" key="6">
    <source>
        <dbReference type="EMBL" id="AWB35858.1"/>
    </source>
</evidence>
<dbReference type="PROSITE" id="PS51257">
    <property type="entry name" value="PROKAR_LIPOPROTEIN"/>
    <property type="match status" value="1"/>
</dbReference>
<evidence type="ECO:0000256" key="3">
    <source>
        <dbReference type="PIRSR" id="PIRSR603782-1"/>
    </source>
</evidence>
<feature type="binding site" evidence="3">
    <location>
        <position position="164"/>
    </location>
    <ligand>
        <name>Cu cation</name>
        <dbReference type="ChEBI" id="CHEBI:23378"/>
    </ligand>
</feature>
<dbReference type="SUPFAM" id="SSF52833">
    <property type="entry name" value="Thioredoxin-like"/>
    <property type="match status" value="1"/>
</dbReference>
<dbReference type="RefSeq" id="WP_108623314.1">
    <property type="nucleotide sequence ID" value="NZ_CP028901.1"/>
</dbReference>
<dbReference type="OrthoDB" id="9790194at2"/>
<evidence type="ECO:0000259" key="5">
    <source>
        <dbReference type="PROSITE" id="PS51352"/>
    </source>
</evidence>
<dbReference type="Pfam" id="PF02630">
    <property type="entry name" value="SCO1-SenC"/>
    <property type="match status" value="1"/>
</dbReference>
<keyword evidence="4" id="KW-1015">Disulfide bond</keyword>
<keyword evidence="2 3" id="KW-0186">Copper</keyword>